<evidence type="ECO:0008006" key="4">
    <source>
        <dbReference type="Google" id="ProtNLM"/>
    </source>
</evidence>
<protein>
    <recommendedName>
        <fullName evidence="4">Encoded protein</fullName>
    </recommendedName>
</protein>
<comment type="caution">
    <text evidence="2">The sequence shown here is derived from an EMBL/GenBank/DDBJ whole genome shotgun (WGS) entry which is preliminary data.</text>
</comment>
<reference evidence="2" key="1">
    <citation type="submission" date="2017-08" db="EMBL/GenBank/DDBJ databases">
        <authorList>
            <person name="Polle J.E."/>
            <person name="Barry K."/>
            <person name="Cushman J."/>
            <person name="Schmutz J."/>
            <person name="Tran D."/>
            <person name="Hathwaick L.T."/>
            <person name="Yim W.C."/>
            <person name="Jenkins J."/>
            <person name="Mckie-Krisberg Z.M."/>
            <person name="Prochnik S."/>
            <person name="Lindquist E."/>
            <person name="Dockter R.B."/>
            <person name="Adam C."/>
            <person name="Molina H."/>
            <person name="Bunkerborg J."/>
            <person name="Jin E."/>
            <person name="Buchheim M."/>
            <person name="Magnuson J."/>
        </authorList>
    </citation>
    <scope>NUCLEOTIDE SEQUENCE</scope>
    <source>
        <strain evidence="2">CCAP 19/18</strain>
    </source>
</reference>
<organism evidence="2 3">
    <name type="scientific">Dunaliella salina</name>
    <name type="common">Green alga</name>
    <name type="synonym">Protococcus salinus</name>
    <dbReference type="NCBI Taxonomy" id="3046"/>
    <lineage>
        <taxon>Eukaryota</taxon>
        <taxon>Viridiplantae</taxon>
        <taxon>Chlorophyta</taxon>
        <taxon>core chlorophytes</taxon>
        <taxon>Chlorophyceae</taxon>
        <taxon>CS clade</taxon>
        <taxon>Chlamydomonadales</taxon>
        <taxon>Dunaliellaceae</taxon>
        <taxon>Dunaliella</taxon>
    </lineage>
</organism>
<feature type="transmembrane region" description="Helical" evidence="1">
    <location>
        <begin position="25"/>
        <end position="45"/>
    </location>
</feature>
<keyword evidence="3" id="KW-1185">Reference proteome</keyword>
<gene>
    <name evidence="2" type="ORF">DUNSADRAFT_16467</name>
</gene>
<dbReference type="EMBL" id="MU069511">
    <property type="protein sequence ID" value="KAF5840526.1"/>
    <property type="molecule type" value="Genomic_DNA"/>
</dbReference>
<evidence type="ECO:0000313" key="2">
    <source>
        <dbReference type="EMBL" id="KAF5840526.1"/>
    </source>
</evidence>
<accession>A0ABQ7H110</accession>
<evidence type="ECO:0000313" key="3">
    <source>
        <dbReference type="Proteomes" id="UP000815325"/>
    </source>
</evidence>
<proteinExistence type="predicted"/>
<dbReference type="Proteomes" id="UP000815325">
    <property type="component" value="Unassembled WGS sequence"/>
</dbReference>
<sequence>MLAGSLGMGTFPDECCLAARCSLRLLLFAGLFPISFLLSLLVRFLHGSLNTARPGTCLPFLGLHPIPRKYPSAR</sequence>
<keyword evidence="1" id="KW-0812">Transmembrane</keyword>
<name>A0ABQ7H110_DUNSA</name>
<keyword evidence="1" id="KW-1133">Transmembrane helix</keyword>
<keyword evidence="1" id="KW-0472">Membrane</keyword>
<evidence type="ECO:0000256" key="1">
    <source>
        <dbReference type="SAM" id="Phobius"/>
    </source>
</evidence>